<sequence length="101" mass="10552">MGKNYTTYVRILMYIMTGYYDYILGLIPLALVGITGSLVVVGLQLTAAVPMAAGVAALLTGHALFVNGPSAPTPVRRHTDHASHTARASRAESGPAVLDAD</sequence>
<keyword evidence="2" id="KW-0812">Transmembrane</keyword>
<feature type="region of interest" description="Disordered" evidence="1">
    <location>
        <begin position="70"/>
        <end position="101"/>
    </location>
</feature>
<dbReference type="EMBL" id="FOAD01000006">
    <property type="protein sequence ID" value="SEL59955.1"/>
    <property type="molecule type" value="Genomic_DNA"/>
</dbReference>
<keyword evidence="2" id="KW-1133">Transmembrane helix</keyword>
<name>A0A1H7RIN6_HALLR</name>
<dbReference type="Proteomes" id="UP000183894">
    <property type="component" value="Unassembled WGS sequence"/>
</dbReference>
<dbReference type="Pfam" id="PF26047">
    <property type="entry name" value="DUF8015"/>
    <property type="match status" value="1"/>
</dbReference>
<dbReference type="InterPro" id="IPR058328">
    <property type="entry name" value="DUF8015"/>
</dbReference>
<organism evidence="3 4">
    <name type="scientific">Haloferax larsenii</name>
    <dbReference type="NCBI Taxonomy" id="302484"/>
    <lineage>
        <taxon>Archaea</taxon>
        <taxon>Methanobacteriati</taxon>
        <taxon>Methanobacteriota</taxon>
        <taxon>Stenosarchaea group</taxon>
        <taxon>Halobacteria</taxon>
        <taxon>Halobacteriales</taxon>
        <taxon>Haloferacaceae</taxon>
        <taxon>Haloferax</taxon>
    </lineage>
</organism>
<dbReference type="AlphaFoldDB" id="A0A1H7RIN6"/>
<keyword evidence="2" id="KW-0472">Membrane</keyword>
<reference evidence="3 4" key="1">
    <citation type="submission" date="2016-10" db="EMBL/GenBank/DDBJ databases">
        <authorList>
            <person name="de Groot N.N."/>
        </authorList>
    </citation>
    <scope>NUCLEOTIDE SEQUENCE [LARGE SCALE GENOMIC DNA]</scope>
    <source>
        <strain evidence="3 4">CDM_5</strain>
    </source>
</reference>
<evidence type="ECO:0000313" key="3">
    <source>
        <dbReference type="EMBL" id="SEL59955.1"/>
    </source>
</evidence>
<accession>A0A1H7RIN6</accession>
<gene>
    <name evidence="3" type="ORF">SAMN04488691_10648</name>
</gene>
<proteinExistence type="predicted"/>
<evidence type="ECO:0000256" key="1">
    <source>
        <dbReference type="SAM" id="MobiDB-lite"/>
    </source>
</evidence>
<feature type="transmembrane region" description="Helical" evidence="2">
    <location>
        <begin position="20"/>
        <end position="41"/>
    </location>
</feature>
<feature type="transmembrane region" description="Helical" evidence="2">
    <location>
        <begin position="47"/>
        <end position="67"/>
    </location>
</feature>
<protein>
    <submittedName>
        <fullName evidence="3">Uncharacterized protein</fullName>
    </submittedName>
</protein>
<evidence type="ECO:0000313" key="4">
    <source>
        <dbReference type="Proteomes" id="UP000183894"/>
    </source>
</evidence>
<evidence type="ECO:0000256" key="2">
    <source>
        <dbReference type="SAM" id="Phobius"/>
    </source>
</evidence>